<keyword evidence="2" id="KW-0560">Oxidoreductase</keyword>
<evidence type="ECO:0000256" key="1">
    <source>
        <dbReference type="ARBA" id="ARBA00006056"/>
    </source>
</evidence>
<dbReference type="KEGG" id="emx:FKV68_00580"/>
<protein>
    <submittedName>
        <fullName evidence="3">Malate dehydrogenase</fullName>
    </submittedName>
</protein>
<dbReference type="PANTHER" id="PTHR11091">
    <property type="entry name" value="OXIDOREDUCTASE-RELATED"/>
    <property type="match status" value="1"/>
</dbReference>
<sequence>MTDERITLPVAEARSLATEACLSAGASHLMTKSLVDATLSAIEVGREELGFPHFLDYLQSLRDGRIDGRASPRIVHRLPALIHADANRGIAQLGFDLVFGDLVNRARTFGVAIFTQKNSYTAGELGYYVRRLAIDGLVSLAVANSPAVVAAAPGAKAVYGTNPLAFGVPLPGSERPLVIDQSSSATAFVNIVRAATEGRIIPEGWATDENGEVTIDPHKALRGALLAFGGSRGANIALMVEVLAAGLSGASWSLDAPDFRSGAECPGTGLTVIALSPSAIEEDFGTRIAEQVSRLEQFGVYIPGQRSAPAAKSGADFITLDAKILAAIKSHI</sequence>
<gene>
    <name evidence="3" type="ORF">FKV68_00580</name>
</gene>
<dbReference type="AlphaFoldDB" id="A0A859QJK6"/>
<evidence type="ECO:0000256" key="2">
    <source>
        <dbReference type="ARBA" id="ARBA00023002"/>
    </source>
</evidence>
<dbReference type="RefSeq" id="WP_180939630.1">
    <property type="nucleotide sequence ID" value="NZ_CP041238.1"/>
</dbReference>
<proteinExistence type="inferred from homology"/>
<evidence type="ECO:0000313" key="4">
    <source>
        <dbReference type="Proteomes" id="UP000510721"/>
    </source>
</evidence>
<dbReference type="Gene3D" id="1.10.1530.10">
    <property type="match status" value="1"/>
</dbReference>
<name>A0A859QJK6_9HYPH</name>
<reference evidence="3 4" key="1">
    <citation type="submission" date="2019-06" db="EMBL/GenBank/DDBJ databases">
        <title>Complete genome sequence of Ensifer mexicanus ITTG R7 isolated from nodules of Acacia angustissima (Mill.) Kuntze.</title>
        <authorList>
            <person name="Rincon-Rosales R."/>
            <person name="Rogel M.A."/>
            <person name="Guerrero G."/>
            <person name="Rincon-Molina C.I."/>
            <person name="Lopez-Lopez A."/>
            <person name="Martinez-Romero E."/>
        </authorList>
    </citation>
    <scope>NUCLEOTIDE SEQUENCE [LARGE SCALE GENOMIC DNA]</scope>
    <source>
        <strain evidence="3 4">ITTG R7</strain>
    </source>
</reference>
<comment type="similarity">
    <text evidence="1">Belongs to the LDH2/MDH2 oxidoreductase family.</text>
</comment>
<dbReference type="PANTHER" id="PTHR11091:SF0">
    <property type="entry name" value="MALATE DEHYDROGENASE"/>
    <property type="match status" value="1"/>
</dbReference>
<dbReference type="Pfam" id="PF02615">
    <property type="entry name" value="Ldh_2"/>
    <property type="match status" value="1"/>
</dbReference>
<keyword evidence="4" id="KW-1185">Reference proteome</keyword>
<accession>A0A859QJK6</accession>
<dbReference type="InterPro" id="IPR003767">
    <property type="entry name" value="Malate/L-lactate_DH-like"/>
</dbReference>
<dbReference type="SUPFAM" id="SSF89733">
    <property type="entry name" value="L-sulfolactate dehydrogenase-like"/>
    <property type="match status" value="1"/>
</dbReference>
<evidence type="ECO:0000313" key="3">
    <source>
        <dbReference type="EMBL" id="QLL60036.1"/>
    </source>
</evidence>
<dbReference type="EMBL" id="CP041238">
    <property type="protein sequence ID" value="QLL60036.1"/>
    <property type="molecule type" value="Genomic_DNA"/>
</dbReference>
<dbReference type="InterPro" id="IPR043143">
    <property type="entry name" value="Mal/L-sulf/L-lact_DH-like_NADP"/>
</dbReference>
<dbReference type="GO" id="GO:0016491">
    <property type="term" value="F:oxidoreductase activity"/>
    <property type="evidence" value="ECO:0007669"/>
    <property type="project" value="UniProtKB-KW"/>
</dbReference>
<dbReference type="Gene3D" id="3.30.1370.60">
    <property type="entry name" value="Hypothetical oxidoreductase yiak, domain 2"/>
    <property type="match status" value="1"/>
</dbReference>
<organism evidence="3 4">
    <name type="scientific">Sinorhizobium mexicanum</name>
    <dbReference type="NCBI Taxonomy" id="375549"/>
    <lineage>
        <taxon>Bacteria</taxon>
        <taxon>Pseudomonadati</taxon>
        <taxon>Pseudomonadota</taxon>
        <taxon>Alphaproteobacteria</taxon>
        <taxon>Hyphomicrobiales</taxon>
        <taxon>Rhizobiaceae</taxon>
        <taxon>Sinorhizobium/Ensifer group</taxon>
        <taxon>Sinorhizobium</taxon>
    </lineage>
</organism>
<dbReference type="InterPro" id="IPR043144">
    <property type="entry name" value="Mal/L-sulf/L-lact_DH-like_ah"/>
</dbReference>
<dbReference type="InterPro" id="IPR036111">
    <property type="entry name" value="Mal/L-sulfo/L-lacto_DH-like_sf"/>
</dbReference>
<dbReference type="Proteomes" id="UP000510721">
    <property type="component" value="Chromosome"/>
</dbReference>